<name>A0A9P9J704_9HYPO</name>
<sequence>MGTVGGSRAAGSWGILPPLCLMIGPLINSRTSWRTILTTMHSQPPPSRQLHAIYSPRSLESHACHPHHPSYYLGTLQYCQLPTFWIPSPKARRTRRKMVQLVQLCTASWSHHPSPPLLLAAEPPPAIPTRDRLPGIPLLSITLRWYNCTVVSLTSSTPLPLVQSACPDSRITPRTVQAPRARGVQFLFSPAGWWRLLHVYGNVQRL</sequence>
<protein>
    <submittedName>
        <fullName evidence="1">Uncharacterized protein</fullName>
    </submittedName>
</protein>
<dbReference type="EMBL" id="JAGMUU010000005">
    <property type="protein sequence ID" value="KAH7151751.1"/>
    <property type="molecule type" value="Genomic_DNA"/>
</dbReference>
<dbReference type="Proteomes" id="UP000717696">
    <property type="component" value="Unassembled WGS sequence"/>
</dbReference>
<organism evidence="1 2">
    <name type="scientific">Dactylonectria estremocensis</name>
    <dbReference type="NCBI Taxonomy" id="1079267"/>
    <lineage>
        <taxon>Eukaryota</taxon>
        <taxon>Fungi</taxon>
        <taxon>Dikarya</taxon>
        <taxon>Ascomycota</taxon>
        <taxon>Pezizomycotina</taxon>
        <taxon>Sordariomycetes</taxon>
        <taxon>Hypocreomycetidae</taxon>
        <taxon>Hypocreales</taxon>
        <taxon>Nectriaceae</taxon>
        <taxon>Dactylonectria</taxon>
    </lineage>
</organism>
<evidence type="ECO:0000313" key="2">
    <source>
        <dbReference type="Proteomes" id="UP000717696"/>
    </source>
</evidence>
<comment type="caution">
    <text evidence="1">The sequence shown here is derived from an EMBL/GenBank/DDBJ whole genome shotgun (WGS) entry which is preliminary data.</text>
</comment>
<reference evidence="1" key="1">
    <citation type="journal article" date="2021" name="Nat. Commun.">
        <title>Genetic determinants of endophytism in the Arabidopsis root mycobiome.</title>
        <authorList>
            <person name="Mesny F."/>
            <person name="Miyauchi S."/>
            <person name="Thiergart T."/>
            <person name="Pickel B."/>
            <person name="Atanasova L."/>
            <person name="Karlsson M."/>
            <person name="Huettel B."/>
            <person name="Barry K.W."/>
            <person name="Haridas S."/>
            <person name="Chen C."/>
            <person name="Bauer D."/>
            <person name="Andreopoulos W."/>
            <person name="Pangilinan J."/>
            <person name="LaButti K."/>
            <person name="Riley R."/>
            <person name="Lipzen A."/>
            <person name="Clum A."/>
            <person name="Drula E."/>
            <person name="Henrissat B."/>
            <person name="Kohler A."/>
            <person name="Grigoriev I.V."/>
            <person name="Martin F.M."/>
            <person name="Hacquard S."/>
        </authorList>
    </citation>
    <scope>NUCLEOTIDE SEQUENCE</scope>
    <source>
        <strain evidence="1">MPI-CAGE-AT-0021</strain>
    </source>
</reference>
<evidence type="ECO:0000313" key="1">
    <source>
        <dbReference type="EMBL" id="KAH7151751.1"/>
    </source>
</evidence>
<accession>A0A9P9J704</accession>
<dbReference type="AlphaFoldDB" id="A0A9P9J704"/>
<proteinExistence type="predicted"/>
<keyword evidence="2" id="KW-1185">Reference proteome</keyword>
<gene>
    <name evidence="1" type="ORF">B0J13DRAFT_247556</name>
</gene>